<dbReference type="SUPFAM" id="SSF52540">
    <property type="entry name" value="P-loop containing nucleoside triphosphate hydrolases"/>
    <property type="match status" value="1"/>
</dbReference>
<gene>
    <name evidence="5" type="primary">hflX</name>
    <name evidence="9" type="ORF">C447_06888</name>
</gene>
<dbReference type="PIRSF" id="PIRSF006809">
    <property type="entry name" value="GTP-binding_hflX_prd"/>
    <property type="match status" value="1"/>
</dbReference>
<evidence type="ECO:0000256" key="2">
    <source>
        <dbReference type="ARBA" id="ARBA00022741"/>
    </source>
</evidence>
<keyword evidence="2 5" id="KW-0547">Nucleotide-binding</keyword>
<dbReference type="Pfam" id="PF16360">
    <property type="entry name" value="GTP-bdg_M"/>
    <property type="match status" value="1"/>
</dbReference>
<dbReference type="InterPro" id="IPR027417">
    <property type="entry name" value="P-loop_NTPase"/>
</dbReference>
<keyword evidence="3 7" id="KW-0460">Magnesium</keyword>
<keyword evidence="4 5" id="KW-0342">GTP-binding</keyword>
<dbReference type="HAMAP" id="MF_00900">
    <property type="entry name" value="GTPase_HflX"/>
    <property type="match status" value="1"/>
</dbReference>
<comment type="subunit">
    <text evidence="5">Monomer. Associates with the 50S ribosomal subunit.</text>
</comment>
<proteinExistence type="inferred from homology"/>
<dbReference type="GO" id="GO:0005737">
    <property type="term" value="C:cytoplasm"/>
    <property type="evidence" value="ECO:0007669"/>
    <property type="project" value="UniProtKB-SubCell"/>
</dbReference>
<dbReference type="Gene3D" id="3.40.50.300">
    <property type="entry name" value="P-loop containing nucleotide triphosphate hydrolases"/>
    <property type="match status" value="1"/>
</dbReference>
<dbReference type="InterPro" id="IPR016496">
    <property type="entry name" value="GTPase_HflX"/>
</dbReference>
<dbReference type="RefSeq" id="WP_007692210.1">
    <property type="nucleotide sequence ID" value="NZ_AJRK01000066.1"/>
</dbReference>
<feature type="binding site" evidence="6">
    <location>
        <begin position="247"/>
        <end position="250"/>
    </location>
    <ligand>
        <name>GTP</name>
        <dbReference type="ChEBI" id="CHEBI:37565"/>
    </ligand>
</feature>
<evidence type="ECO:0000313" key="9">
    <source>
        <dbReference type="EMBL" id="EMA39222.1"/>
    </source>
</evidence>
<evidence type="ECO:0000259" key="8">
    <source>
        <dbReference type="PROSITE" id="PS51705"/>
    </source>
</evidence>
<evidence type="ECO:0000256" key="3">
    <source>
        <dbReference type="ARBA" id="ARBA00022842"/>
    </source>
</evidence>
<dbReference type="GO" id="GO:0043022">
    <property type="term" value="F:ribosome binding"/>
    <property type="evidence" value="ECO:0007669"/>
    <property type="project" value="TreeGrafter"/>
</dbReference>
<feature type="binding site" evidence="6">
    <location>
        <begin position="188"/>
        <end position="195"/>
    </location>
    <ligand>
        <name>GTP</name>
        <dbReference type="ChEBI" id="CHEBI:37565"/>
    </ligand>
</feature>
<dbReference type="EMBL" id="AOMB01000020">
    <property type="protein sequence ID" value="EMA39222.1"/>
    <property type="molecule type" value="Genomic_DNA"/>
</dbReference>
<dbReference type="GO" id="GO:0046872">
    <property type="term" value="F:metal ion binding"/>
    <property type="evidence" value="ECO:0007669"/>
    <property type="project" value="UniProtKB-KW"/>
</dbReference>
<dbReference type="InterPro" id="IPR032305">
    <property type="entry name" value="GTP-bd_M"/>
</dbReference>
<feature type="binding site" evidence="7">
    <location>
        <position position="228"/>
    </location>
    <ligand>
        <name>Mg(2+)</name>
        <dbReference type="ChEBI" id="CHEBI:18420"/>
    </ligand>
</feature>
<evidence type="ECO:0000256" key="6">
    <source>
        <dbReference type="PIRSR" id="PIRSR006809-1"/>
    </source>
</evidence>
<dbReference type="OrthoDB" id="10150at2157"/>
<evidence type="ECO:0000256" key="7">
    <source>
        <dbReference type="PIRSR" id="PIRSR006809-2"/>
    </source>
</evidence>
<dbReference type="InterPro" id="IPR006073">
    <property type="entry name" value="GTP-bd"/>
</dbReference>
<feature type="domain" description="Hflx-type G" evidence="8">
    <location>
        <begin position="182"/>
        <end position="365"/>
    </location>
</feature>
<organism evidence="9 10">
    <name type="scientific">Halococcus hamelinensis 100A6</name>
    <dbReference type="NCBI Taxonomy" id="1132509"/>
    <lineage>
        <taxon>Archaea</taxon>
        <taxon>Methanobacteriati</taxon>
        <taxon>Methanobacteriota</taxon>
        <taxon>Stenosarchaea group</taxon>
        <taxon>Halobacteria</taxon>
        <taxon>Halobacteriales</taxon>
        <taxon>Halococcaceae</taxon>
        <taxon>Halococcus</taxon>
    </lineage>
</organism>
<dbReference type="Pfam" id="PF01926">
    <property type="entry name" value="MMR_HSR1"/>
    <property type="match status" value="1"/>
</dbReference>
<dbReference type="PROSITE" id="PS51705">
    <property type="entry name" value="G_HFLX"/>
    <property type="match status" value="1"/>
</dbReference>
<dbReference type="PANTHER" id="PTHR10229:SF8">
    <property type="entry name" value="GTPASE HFLX"/>
    <property type="match status" value="1"/>
</dbReference>
<name>M0M080_9EURY</name>
<feature type="binding site" evidence="6">
    <location>
        <begin position="315"/>
        <end position="318"/>
    </location>
    <ligand>
        <name>GTP</name>
        <dbReference type="ChEBI" id="CHEBI:37565"/>
    </ligand>
</feature>
<dbReference type="PANTHER" id="PTHR10229">
    <property type="entry name" value="GTP-BINDING PROTEIN HFLX"/>
    <property type="match status" value="1"/>
</dbReference>
<keyword evidence="1 7" id="KW-0479">Metal-binding</keyword>
<dbReference type="AlphaFoldDB" id="M0M080"/>
<dbReference type="Gene3D" id="3.40.50.11060">
    <property type="entry name" value="GTPase HflX, N-terminal domain"/>
    <property type="match status" value="1"/>
</dbReference>
<dbReference type="PATRIC" id="fig|1132509.6.peg.1562"/>
<comment type="function">
    <text evidence="5">GTPase that associates with the 50S ribosomal subunit and may have a role during protein synthesis or ribosome biogenesis.</text>
</comment>
<protein>
    <recommendedName>
        <fullName evidence="5">GTPase HflX</fullName>
    </recommendedName>
    <alternativeName>
        <fullName evidence="5">GTP-binding protein HflX</fullName>
    </alternativeName>
</protein>
<evidence type="ECO:0000256" key="1">
    <source>
        <dbReference type="ARBA" id="ARBA00022723"/>
    </source>
</evidence>
<comment type="cofactor">
    <cofactor evidence="7">
        <name>Mg(2+)</name>
        <dbReference type="ChEBI" id="CHEBI:18420"/>
    </cofactor>
</comment>
<evidence type="ECO:0000256" key="4">
    <source>
        <dbReference type="ARBA" id="ARBA00023134"/>
    </source>
</evidence>
<dbReference type="InterPro" id="IPR042108">
    <property type="entry name" value="GTPase_HflX_N_sf"/>
</dbReference>
<dbReference type="InterPro" id="IPR025121">
    <property type="entry name" value="GTPase_HflX_N"/>
</dbReference>
<dbReference type="Pfam" id="PF13167">
    <property type="entry name" value="GTP-bdg_N"/>
    <property type="match status" value="1"/>
</dbReference>
<dbReference type="InterPro" id="IPR030394">
    <property type="entry name" value="G_HFLX_dom"/>
</dbReference>
<evidence type="ECO:0000256" key="5">
    <source>
        <dbReference type="HAMAP-Rule" id="MF_00900"/>
    </source>
</evidence>
<dbReference type="GO" id="GO:0003924">
    <property type="term" value="F:GTPase activity"/>
    <property type="evidence" value="ECO:0007669"/>
    <property type="project" value="UniProtKB-UniRule"/>
</dbReference>
<accession>M0M080</accession>
<feature type="binding site" evidence="7">
    <location>
        <position position="195"/>
    </location>
    <ligand>
        <name>Mg(2+)</name>
        <dbReference type="ChEBI" id="CHEBI:18420"/>
    </ligand>
</feature>
<comment type="caution">
    <text evidence="9">The sequence shown here is derived from an EMBL/GenBank/DDBJ whole genome shotgun (WGS) entry which is preliminary data.</text>
</comment>
<keyword evidence="5" id="KW-0963">Cytoplasm</keyword>
<evidence type="ECO:0000313" key="10">
    <source>
        <dbReference type="Proteomes" id="UP000011566"/>
    </source>
</evidence>
<keyword evidence="10" id="KW-1185">Reference proteome</keyword>
<dbReference type="eggNOG" id="arCOG00353">
    <property type="taxonomic scope" value="Archaea"/>
</dbReference>
<sequence length="428" mass="46800">MSETDTVIAARVDGDSLAADEITSLADAAGYRVVGECTQTGPEDTGTYLGTGKVDELTALVERTAAETVIVDGELTPAQNHALRTALPDGTRLLDRYRLVLEIFDDQAATRRAQLQVELAQLRYDLPRMKESADGGGLNKRVEKGSPIYDARDRIDRLQRKLDELPDPGTEFRRRRREEGFDLVTIAGYTNAGKSTLLHRLADELELGGTTHPDRDETAAVEDELFETLETTTRRATLDGRPVLLTDTVGFIDDLPHWLVESFSETLSEAAAADCVVLVADASDSPDDLREKLAVSLDVLDSQGVSTDDVVTVLNKTDVLDADERERRLTAATDVVSSPLPVSIVEDGNLDDLVTRVLAHLPNESAEIVMPNGDDAMSLVSWLYDHADVANVEYVDERVVVAFSARPTIVERARAKAETTASERTERP</sequence>
<dbReference type="NCBIfam" id="TIGR03156">
    <property type="entry name" value="GTP_HflX"/>
    <property type="match status" value="1"/>
</dbReference>
<dbReference type="GO" id="GO:0005525">
    <property type="term" value="F:GTP binding"/>
    <property type="evidence" value="ECO:0007669"/>
    <property type="project" value="UniProtKB-UniRule"/>
</dbReference>
<comment type="similarity">
    <text evidence="5">Belongs to the TRAFAC class OBG-HflX-like GTPase superfamily. HflX GTPase family.</text>
</comment>
<dbReference type="Proteomes" id="UP000011566">
    <property type="component" value="Unassembled WGS sequence"/>
</dbReference>
<reference evidence="9 10" key="1">
    <citation type="journal article" date="2014" name="PLoS Genet.">
        <title>Phylogenetically driven sequencing of extremely halophilic archaea reveals strategies for static and dynamic osmo-response.</title>
        <authorList>
            <person name="Becker E.A."/>
            <person name="Seitzer P.M."/>
            <person name="Tritt A."/>
            <person name="Larsen D."/>
            <person name="Krusor M."/>
            <person name="Yao A.I."/>
            <person name="Wu D."/>
            <person name="Madern D."/>
            <person name="Eisen J.A."/>
            <person name="Darling A.E."/>
            <person name="Facciotti M.T."/>
        </authorList>
    </citation>
    <scope>NUCLEOTIDE SEQUENCE [LARGE SCALE GENOMIC DNA]</scope>
    <source>
        <strain evidence="9 10">100A6</strain>
    </source>
</reference>
<comment type="subcellular location">
    <subcellularLocation>
        <location evidence="5">Cytoplasm</location>
    </subcellularLocation>
    <text evidence="5">May associate with membranes.</text>
</comment>